<dbReference type="Proteomes" id="UP001165366">
    <property type="component" value="Unassembled WGS sequence"/>
</dbReference>
<sequence>MSINSSDLLNKEYKTYADAVSAILEKRDLSQIWLVKQIQRENQRIKSLQQQMSRWLRESATISEGYQHRINNALDVFIRRESDGKWVILQKNQSDPIEEQGIFQIFEQKIDKIGEKDLNYLPSLVRVRNKLNKKIRMMTESKEFA</sequence>
<dbReference type="RefSeq" id="WP_237855998.1">
    <property type="nucleotide sequence ID" value="NZ_JAKLWS010000036.1"/>
</dbReference>
<organism evidence="1 2">
    <name type="scientific">Rhodohalobacter sulfatireducens</name>
    <dbReference type="NCBI Taxonomy" id="2911366"/>
    <lineage>
        <taxon>Bacteria</taxon>
        <taxon>Pseudomonadati</taxon>
        <taxon>Balneolota</taxon>
        <taxon>Balneolia</taxon>
        <taxon>Balneolales</taxon>
        <taxon>Balneolaceae</taxon>
        <taxon>Rhodohalobacter</taxon>
    </lineage>
</organism>
<accession>A0ABS9KI88</accession>
<name>A0ABS9KI88_9BACT</name>
<evidence type="ECO:0000313" key="1">
    <source>
        <dbReference type="EMBL" id="MCG2590568.1"/>
    </source>
</evidence>
<evidence type="ECO:0008006" key="3">
    <source>
        <dbReference type="Google" id="ProtNLM"/>
    </source>
</evidence>
<protein>
    <recommendedName>
        <fullName evidence="3">DUF2383 domain-containing protein</fullName>
    </recommendedName>
</protein>
<dbReference type="EMBL" id="JAKLWS010000036">
    <property type="protein sequence ID" value="MCG2590568.1"/>
    <property type="molecule type" value="Genomic_DNA"/>
</dbReference>
<proteinExistence type="predicted"/>
<evidence type="ECO:0000313" key="2">
    <source>
        <dbReference type="Proteomes" id="UP001165366"/>
    </source>
</evidence>
<gene>
    <name evidence="1" type="ORF">L6773_18480</name>
</gene>
<reference evidence="1" key="1">
    <citation type="submission" date="2022-01" db="EMBL/GenBank/DDBJ databases">
        <authorList>
            <person name="Wang Y."/>
        </authorList>
    </citation>
    <scope>NUCLEOTIDE SEQUENCE</scope>
    <source>
        <strain evidence="1">WB101</strain>
    </source>
</reference>
<reference evidence="1" key="2">
    <citation type="submission" date="2024-05" db="EMBL/GenBank/DDBJ databases">
        <title>Rhodohalobacter halophilus gen. nov., sp. nov., a moderately halophilic member of the family Balneolaceae.</title>
        <authorList>
            <person name="Xia J."/>
        </authorList>
    </citation>
    <scope>NUCLEOTIDE SEQUENCE</scope>
    <source>
        <strain evidence="1">WB101</strain>
    </source>
</reference>
<keyword evidence="2" id="KW-1185">Reference proteome</keyword>
<comment type="caution">
    <text evidence="1">The sequence shown here is derived from an EMBL/GenBank/DDBJ whole genome shotgun (WGS) entry which is preliminary data.</text>
</comment>